<evidence type="ECO:0000313" key="5">
    <source>
        <dbReference type="Proteomes" id="UP001139293"/>
    </source>
</evidence>
<keyword evidence="5" id="KW-1185">Reference proteome</keyword>
<feature type="chain" id="PRO_5040873624" evidence="2">
    <location>
        <begin position="29"/>
        <end position="290"/>
    </location>
</feature>
<evidence type="ECO:0000256" key="2">
    <source>
        <dbReference type="SAM" id="SignalP"/>
    </source>
</evidence>
<dbReference type="EMBL" id="JAKILB010000010">
    <property type="protein sequence ID" value="MCL1139978.1"/>
    <property type="molecule type" value="Genomic_DNA"/>
</dbReference>
<gene>
    <name evidence="4" type="ORF">L2740_15640</name>
</gene>
<dbReference type="PROSITE" id="PS51257">
    <property type="entry name" value="PROKAR_LIPOPROTEIN"/>
    <property type="match status" value="1"/>
</dbReference>
<accession>A0A9X1ZLB4</accession>
<keyword evidence="1" id="KW-0175">Coiled coil</keyword>
<dbReference type="Gene3D" id="3.30.70.1070">
    <property type="entry name" value="Sporulation related repeat"/>
    <property type="match status" value="1"/>
</dbReference>
<feature type="coiled-coil region" evidence="1">
    <location>
        <begin position="34"/>
        <end position="68"/>
    </location>
</feature>
<dbReference type="PROSITE" id="PS51724">
    <property type="entry name" value="SPOR"/>
    <property type="match status" value="1"/>
</dbReference>
<evidence type="ECO:0000313" key="4">
    <source>
        <dbReference type="EMBL" id="MCL1139978.1"/>
    </source>
</evidence>
<protein>
    <submittedName>
        <fullName evidence="4">SPOR domain-containing protein</fullName>
    </submittedName>
</protein>
<feature type="signal peptide" evidence="2">
    <location>
        <begin position="1"/>
        <end position="28"/>
    </location>
</feature>
<sequence>MNVLNYRACRKAATLLIAIMSLTGCANQADIALQKQRVAEQKQLEEKIEQLEQELAEWRQMKAGLSRLIVIEGDLKLLVEQLTMLAAGNQAPARPDPIMSKATKQMPTSVSSDSIAVASSTMEVKHQISSQVSDNKVDEVQVEQMVAAESSKTEVNVPQALAIRSYASAYPGGPEQPIESNPKVLNYANKMQAEAKAAGKKSGFALQLSSVDKFSRIEPTWFELNSRFGTQLARYVPRYERVLVNGKTYYRIKVGEFTQRQQALSACTSMKQSGLDCIIATSTGINLYSS</sequence>
<comment type="caution">
    <text evidence="4">The sequence shown here is derived from an EMBL/GenBank/DDBJ whole genome shotgun (WGS) entry which is preliminary data.</text>
</comment>
<evidence type="ECO:0000256" key="1">
    <source>
        <dbReference type="SAM" id="Coils"/>
    </source>
</evidence>
<dbReference type="AlphaFoldDB" id="A0A9X1ZLB4"/>
<dbReference type="RefSeq" id="WP_248951049.1">
    <property type="nucleotide sequence ID" value="NZ_JAKILB010000010.1"/>
</dbReference>
<organism evidence="4 5">
    <name type="scientific">Shewanella pneumatophori</name>
    <dbReference type="NCBI Taxonomy" id="314092"/>
    <lineage>
        <taxon>Bacteria</taxon>
        <taxon>Pseudomonadati</taxon>
        <taxon>Pseudomonadota</taxon>
        <taxon>Gammaproteobacteria</taxon>
        <taxon>Alteromonadales</taxon>
        <taxon>Shewanellaceae</taxon>
        <taxon>Shewanella</taxon>
    </lineage>
</organism>
<dbReference type="Pfam" id="PF05036">
    <property type="entry name" value="SPOR"/>
    <property type="match status" value="1"/>
</dbReference>
<proteinExistence type="predicted"/>
<dbReference type="SUPFAM" id="SSF110997">
    <property type="entry name" value="Sporulation related repeat"/>
    <property type="match status" value="1"/>
</dbReference>
<feature type="domain" description="SPOR" evidence="3">
    <location>
        <begin position="198"/>
        <end position="282"/>
    </location>
</feature>
<dbReference type="GO" id="GO:0042834">
    <property type="term" value="F:peptidoglycan binding"/>
    <property type="evidence" value="ECO:0007669"/>
    <property type="project" value="InterPro"/>
</dbReference>
<dbReference type="InterPro" id="IPR007730">
    <property type="entry name" value="SPOR-like_dom"/>
</dbReference>
<reference evidence="4" key="1">
    <citation type="submission" date="2022-01" db="EMBL/GenBank/DDBJ databases">
        <title>Whole genome-based taxonomy of the Shewanellaceae.</title>
        <authorList>
            <person name="Martin-Rodriguez A.J."/>
        </authorList>
    </citation>
    <scope>NUCLEOTIDE SEQUENCE</scope>
    <source>
        <strain evidence="4">KCTC 23973</strain>
    </source>
</reference>
<name>A0A9X1ZLB4_9GAMM</name>
<dbReference type="Proteomes" id="UP001139293">
    <property type="component" value="Unassembled WGS sequence"/>
</dbReference>
<dbReference type="InterPro" id="IPR036680">
    <property type="entry name" value="SPOR-like_sf"/>
</dbReference>
<keyword evidence="2" id="KW-0732">Signal</keyword>
<evidence type="ECO:0000259" key="3">
    <source>
        <dbReference type="PROSITE" id="PS51724"/>
    </source>
</evidence>